<evidence type="ECO:0000313" key="2">
    <source>
        <dbReference type="EMBL" id="PNM64188.1"/>
    </source>
</evidence>
<proteinExistence type="predicted"/>
<comment type="caution">
    <text evidence="2">The sequence shown here is derived from an EMBL/GenBank/DDBJ whole genome shotgun (WGS) entry which is preliminary data.</text>
</comment>
<protein>
    <submittedName>
        <fullName evidence="2">Pilus assembly protein CpaB</fullName>
    </submittedName>
</protein>
<evidence type="ECO:0000256" key="1">
    <source>
        <dbReference type="SAM" id="Phobius"/>
    </source>
</evidence>
<feature type="transmembrane region" description="Helical" evidence="1">
    <location>
        <begin position="5"/>
        <end position="21"/>
    </location>
</feature>
<dbReference type="EMBL" id="LOSJ02000001">
    <property type="protein sequence ID" value="PNM64188.1"/>
    <property type="molecule type" value="Genomic_DNA"/>
</dbReference>
<keyword evidence="1" id="KW-1133">Transmembrane helix</keyword>
<dbReference type="STRING" id="674.VM_16725"/>
<sequence length="259" mass="29177">MNRNIIFLLVAVTIFSTLYYLQDQLFSSEPETQAPQIVEEKKVQILVLSSDKQKSQLIDKKDFEVVEINESTFNESGDERREDIIIRPGARYRENLLNGQPLKNSHISNVGDSDFLLLSIHQDEVPYYYEVKSSGILESVPLQPGDLVSFVSTTSSESNLLQTGYQDVGNLTSKVIISNARIIQVIKGDLIEGKEANDDIKHSLVIALKVQDVLRLEMAQKIGDVSIIPSGLVNRYLSIRSSDILEHQFGIRELRGKEQ</sequence>
<name>A0A2J9VK76_VIBMI</name>
<dbReference type="RefSeq" id="WP_005512197.1">
    <property type="nucleotide sequence ID" value="NZ_CAWMSS010000002.1"/>
</dbReference>
<organism evidence="2 3">
    <name type="scientific">Vibrio mimicus</name>
    <dbReference type="NCBI Taxonomy" id="674"/>
    <lineage>
        <taxon>Bacteria</taxon>
        <taxon>Pseudomonadati</taxon>
        <taxon>Pseudomonadota</taxon>
        <taxon>Gammaproteobacteria</taxon>
        <taxon>Vibrionales</taxon>
        <taxon>Vibrionaceae</taxon>
        <taxon>Vibrio</taxon>
    </lineage>
</organism>
<keyword evidence="1" id="KW-0472">Membrane</keyword>
<dbReference type="AlphaFoldDB" id="A0A2J9VK76"/>
<gene>
    <name evidence="2" type="ORF">AL544_004545</name>
</gene>
<keyword evidence="1" id="KW-0812">Transmembrane</keyword>
<dbReference type="Proteomes" id="UP000053748">
    <property type="component" value="Unassembled WGS sequence"/>
</dbReference>
<accession>A0A2J9VK76</accession>
<reference evidence="2" key="1">
    <citation type="submission" date="2017-12" db="EMBL/GenBank/DDBJ databases">
        <title>FDA dAtabase for Regulatory Grade micrObial Sequences (FDA-ARGOS): Supporting development and validation of Infectious Disease Dx tests.</title>
        <authorList>
            <person name="Hoffmann M."/>
            <person name="Allard M."/>
            <person name="Evans P."/>
            <person name="Brown E."/>
            <person name="Tallon L.J."/>
            <person name="Sadzewicz L."/>
            <person name="Sengamalay N."/>
            <person name="Ott S."/>
            <person name="Godinez A."/>
            <person name="Nagaraj S."/>
            <person name="Vavikolanu K."/>
            <person name="Aluvathingal J."/>
            <person name="Nadendla S."/>
            <person name="Hobson J."/>
            <person name="Sichtig H."/>
        </authorList>
    </citation>
    <scope>NUCLEOTIDE SEQUENCE [LARGE SCALE GENOMIC DNA]</scope>
    <source>
        <strain evidence="2">FDAARGOS_113</strain>
    </source>
</reference>
<keyword evidence="3" id="KW-1185">Reference proteome</keyword>
<evidence type="ECO:0000313" key="3">
    <source>
        <dbReference type="Proteomes" id="UP000053748"/>
    </source>
</evidence>
<dbReference type="OrthoDB" id="6399467at2"/>